<gene>
    <name evidence="1" type="ORF">T9R20_06120</name>
</gene>
<evidence type="ECO:0000313" key="2">
    <source>
        <dbReference type="Proteomes" id="UP001324533"/>
    </source>
</evidence>
<sequence>MISLNRTFGTGRSRTAARLVAAGALGTAVLLGASGCAFISTQATTIQYAPSDGIIIDPLSGPVQIRNVLIVANEDGSAGNLLGAFVNSTDENHTVTMEFGEPGSGVSETVRVPANTVVSLGVDGEDPILLEGIEMLPGSDVPASFQSGDGETVIADVPVLDGEQDYLAPFVPESS</sequence>
<evidence type="ECO:0000313" key="1">
    <source>
        <dbReference type="EMBL" id="WQB71531.1"/>
    </source>
</evidence>
<accession>A0ABZ0VD18</accession>
<dbReference type="GO" id="GO:0008168">
    <property type="term" value="F:methyltransferase activity"/>
    <property type="evidence" value="ECO:0007669"/>
    <property type="project" value="UniProtKB-KW"/>
</dbReference>
<dbReference type="EMBL" id="CP139779">
    <property type="protein sequence ID" value="WQB71531.1"/>
    <property type="molecule type" value="Genomic_DNA"/>
</dbReference>
<dbReference type="RefSeq" id="WP_322411646.1">
    <property type="nucleotide sequence ID" value="NZ_CP139779.1"/>
</dbReference>
<organism evidence="1 2">
    <name type="scientific">Microbacterium invictum</name>
    <dbReference type="NCBI Taxonomy" id="515415"/>
    <lineage>
        <taxon>Bacteria</taxon>
        <taxon>Bacillati</taxon>
        <taxon>Actinomycetota</taxon>
        <taxon>Actinomycetes</taxon>
        <taxon>Micrococcales</taxon>
        <taxon>Microbacteriaceae</taxon>
        <taxon>Microbacterium</taxon>
    </lineage>
</organism>
<dbReference type="GO" id="GO:0032259">
    <property type="term" value="P:methylation"/>
    <property type="evidence" value="ECO:0007669"/>
    <property type="project" value="UniProtKB-KW"/>
</dbReference>
<keyword evidence="2" id="KW-1185">Reference proteome</keyword>
<protein>
    <submittedName>
        <fullName evidence="1">DNA modification methylase</fullName>
    </submittedName>
</protein>
<name>A0ABZ0VD18_9MICO</name>
<keyword evidence="1" id="KW-0808">Transferase</keyword>
<dbReference type="Proteomes" id="UP001324533">
    <property type="component" value="Chromosome"/>
</dbReference>
<keyword evidence="1" id="KW-0489">Methyltransferase</keyword>
<proteinExistence type="predicted"/>
<reference evidence="1 2" key="1">
    <citation type="submission" date="2023-06" db="EMBL/GenBank/DDBJ databases">
        <title>Rock-solubilizing bacteria, Microbacterium invictum, promotes re-establishment of vegetation in rocky wasteland by accelerating rock bio-weathering and reshaping soil bacterial community.</title>
        <authorList>
            <person name="Liu C."/>
        </authorList>
    </citation>
    <scope>NUCLEOTIDE SEQUENCE [LARGE SCALE GENOMIC DNA]</scope>
    <source>
        <strain evidence="1 2">X-18</strain>
    </source>
</reference>